<dbReference type="EMBL" id="KZ857399">
    <property type="protein sequence ID" value="RDX50406.1"/>
    <property type="molecule type" value="Genomic_DNA"/>
</dbReference>
<proteinExistence type="predicted"/>
<protein>
    <submittedName>
        <fullName evidence="2">Uncharacterized protein</fullName>
    </submittedName>
</protein>
<evidence type="ECO:0000313" key="2">
    <source>
        <dbReference type="EMBL" id="RDX50406.1"/>
    </source>
</evidence>
<sequence length="149" mass="16876">MVLEASMQFAPRGRAFSRTIESARRSRERSRPEPNRPKYGWAASSPKYGWAACSKSYKSTLRPEVQQNADYLREYRIDVAAAKADLLGSTIGPEFPESEWSNLRLGKQVDLDVLLTSHYSSKLDEKHVQRVGDVELHYGGREASRKVTS</sequence>
<evidence type="ECO:0000256" key="1">
    <source>
        <dbReference type="SAM" id="MobiDB-lite"/>
    </source>
</evidence>
<gene>
    <name evidence="2" type="ORF">OH76DRAFT_1512135</name>
</gene>
<name>A0A371DD15_9APHY</name>
<reference evidence="2 3" key="1">
    <citation type="journal article" date="2018" name="Biotechnol. Biofuels">
        <title>Integrative visual omics of the white-rot fungus Polyporus brumalis exposes the biotechnological potential of its oxidative enzymes for delignifying raw plant biomass.</title>
        <authorList>
            <person name="Miyauchi S."/>
            <person name="Rancon A."/>
            <person name="Drula E."/>
            <person name="Hage H."/>
            <person name="Chaduli D."/>
            <person name="Favel A."/>
            <person name="Grisel S."/>
            <person name="Henrissat B."/>
            <person name="Herpoel-Gimbert I."/>
            <person name="Ruiz-Duenas F.J."/>
            <person name="Chevret D."/>
            <person name="Hainaut M."/>
            <person name="Lin J."/>
            <person name="Wang M."/>
            <person name="Pangilinan J."/>
            <person name="Lipzen A."/>
            <person name="Lesage-Meessen L."/>
            <person name="Navarro D."/>
            <person name="Riley R."/>
            <person name="Grigoriev I.V."/>
            <person name="Zhou S."/>
            <person name="Raouche S."/>
            <person name="Rosso M.N."/>
        </authorList>
    </citation>
    <scope>NUCLEOTIDE SEQUENCE [LARGE SCALE GENOMIC DNA]</scope>
    <source>
        <strain evidence="2 3">BRFM 1820</strain>
    </source>
</reference>
<dbReference type="OrthoDB" id="2355984at2759"/>
<feature type="compositionally biased region" description="Basic and acidic residues" evidence="1">
    <location>
        <begin position="21"/>
        <end position="36"/>
    </location>
</feature>
<evidence type="ECO:0000313" key="3">
    <source>
        <dbReference type="Proteomes" id="UP000256964"/>
    </source>
</evidence>
<organism evidence="2 3">
    <name type="scientific">Lentinus brumalis</name>
    <dbReference type="NCBI Taxonomy" id="2498619"/>
    <lineage>
        <taxon>Eukaryota</taxon>
        <taxon>Fungi</taxon>
        <taxon>Dikarya</taxon>
        <taxon>Basidiomycota</taxon>
        <taxon>Agaricomycotina</taxon>
        <taxon>Agaricomycetes</taxon>
        <taxon>Polyporales</taxon>
        <taxon>Polyporaceae</taxon>
        <taxon>Lentinus</taxon>
    </lineage>
</organism>
<accession>A0A371DD15</accession>
<dbReference type="AlphaFoldDB" id="A0A371DD15"/>
<dbReference type="Proteomes" id="UP000256964">
    <property type="component" value="Unassembled WGS sequence"/>
</dbReference>
<keyword evidence="3" id="KW-1185">Reference proteome</keyword>
<dbReference type="STRING" id="139420.A0A371DD15"/>
<feature type="region of interest" description="Disordered" evidence="1">
    <location>
        <begin position="1"/>
        <end position="40"/>
    </location>
</feature>